<evidence type="ECO:0000313" key="4">
    <source>
        <dbReference type="EMBL" id="CAJ0960150.1"/>
    </source>
</evidence>
<dbReference type="SUPFAM" id="SSF49410">
    <property type="entry name" value="Alpha-macroglobulin receptor domain"/>
    <property type="match status" value="1"/>
</dbReference>
<dbReference type="PANTHER" id="PTHR11412:SF136">
    <property type="entry name" value="CD109 ANTIGEN"/>
    <property type="match status" value="1"/>
</dbReference>
<proteinExistence type="predicted"/>
<keyword evidence="1" id="KW-0732">Signal</keyword>
<keyword evidence="5" id="KW-1185">Reference proteome</keyword>
<evidence type="ECO:0000313" key="5">
    <source>
        <dbReference type="Proteomes" id="UP001176940"/>
    </source>
</evidence>
<name>A0ABN9MA37_9NEOB</name>
<comment type="caution">
    <text evidence="4">The sequence shown here is derived from an EMBL/GenBank/DDBJ whole genome shotgun (WGS) entry which is preliminary data.</text>
</comment>
<dbReference type="Pfam" id="PF07677">
    <property type="entry name" value="A2M_recep"/>
    <property type="match status" value="1"/>
</dbReference>
<reference evidence="4" key="1">
    <citation type="submission" date="2023-07" db="EMBL/GenBank/DDBJ databases">
        <authorList>
            <person name="Stuckert A."/>
        </authorList>
    </citation>
    <scope>NUCLEOTIDE SEQUENCE</scope>
</reference>
<evidence type="ECO:0000256" key="2">
    <source>
        <dbReference type="ARBA" id="ARBA00022966"/>
    </source>
</evidence>
<evidence type="ECO:0000259" key="3">
    <source>
        <dbReference type="SMART" id="SM01361"/>
    </source>
</evidence>
<dbReference type="Proteomes" id="UP001176940">
    <property type="component" value="Unassembled WGS sequence"/>
</dbReference>
<dbReference type="Gene3D" id="2.60.40.690">
    <property type="entry name" value="Alpha-macroglobulin, receptor-binding domain"/>
    <property type="match status" value="1"/>
</dbReference>
<dbReference type="SMART" id="SM01361">
    <property type="entry name" value="A2M_recep"/>
    <property type="match status" value="1"/>
</dbReference>
<dbReference type="InterPro" id="IPR009048">
    <property type="entry name" value="A-macroglobulin_rcpt-bd"/>
</dbReference>
<keyword evidence="2" id="KW-0882">Thioester bond</keyword>
<evidence type="ECO:0000256" key="1">
    <source>
        <dbReference type="ARBA" id="ARBA00022729"/>
    </source>
</evidence>
<protein>
    <recommendedName>
        <fullName evidence="3">Alpha-macroglobulin receptor-binding domain-containing protein</fullName>
    </recommendedName>
</protein>
<sequence>MSIRINIGPNVNIRVLAEGHGFAIFQLHILYNLKSESSQRTRRSAERKDYFDLDVTMRDTAENVNVLTLNICARYSEREPSAQTGMAIMQVDLLSGFSLAPDGILLKYPIKKVETVDDKVNIYLDSLNETKLCLDIPSVRSSNVAYTKDAFVSVIDYYEPAAFNYRIWPAAGNDGIADPRHMIGGRRCLYFVTIEVLETPMVTDRG</sequence>
<dbReference type="InterPro" id="IPR036595">
    <property type="entry name" value="A-macroglobulin_rcpt-bd_sf"/>
</dbReference>
<feature type="domain" description="Alpha-macroglobulin receptor-binding" evidence="3">
    <location>
        <begin position="84"/>
        <end position="168"/>
    </location>
</feature>
<dbReference type="PANTHER" id="PTHR11412">
    <property type="entry name" value="MACROGLOBULIN / COMPLEMENT"/>
    <property type="match status" value="1"/>
</dbReference>
<accession>A0ABN9MA37</accession>
<dbReference type="InterPro" id="IPR050473">
    <property type="entry name" value="A2M/Complement_sys"/>
</dbReference>
<dbReference type="EMBL" id="CAUEEQ010049434">
    <property type="protein sequence ID" value="CAJ0960150.1"/>
    <property type="molecule type" value="Genomic_DNA"/>
</dbReference>
<organism evidence="4 5">
    <name type="scientific">Ranitomeya imitator</name>
    <name type="common">mimic poison frog</name>
    <dbReference type="NCBI Taxonomy" id="111125"/>
    <lineage>
        <taxon>Eukaryota</taxon>
        <taxon>Metazoa</taxon>
        <taxon>Chordata</taxon>
        <taxon>Craniata</taxon>
        <taxon>Vertebrata</taxon>
        <taxon>Euteleostomi</taxon>
        <taxon>Amphibia</taxon>
        <taxon>Batrachia</taxon>
        <taxon>Anura</taxon>
        <taxon>Neobatrachia</taxon>
        <taxon>Hyloidea</taxon>
        <taxon>Dendrobatidae</taxon>
        <taxon>Dendrobatinae</taxon>
        <taxon>Ranitomeya</taxon>
    </lineage>
</organism>
<gene>
    <name evidence="4" type="ORF">RIMI_LOCUS17159881</name>
</gene>